<dbReference type="InterPro" id="IPR036291">
    <property type="entry name" value="NAD(P)-bd_dom_sf"/>
</dbReference>
<sequence>MATVLVTGATGTLGRDVVPALRARGVDPLLLSRSPARGSRYHQADLVTGRGVADALAGVGTVVHLAAGKDQVAAARDLLDAASA</sequence>
<keyword evidence="3" id="KW-1185">Reference proteome</keyword>
<dbReference type="InterPro" id="IPR001509">
    <property type="entry name" value="Epimerase_deHydtase"/>
</dbReference>
<accession>A0ABV7WH04</accession>
<organism evidence="2 3">
    <name type="scientific">Aquipuribacter hungaricus</name>
    <dbReference type="NCBI Taxonomy" id="545624"/>
    <lineage>
        <taxon>Bacteria</taxon>
        <taxon>Bacillati</taxon>
        <taxon>Actinomycetota</taxon>
        <taxon>Actinomycetes</taxon>
        <taxon>Micrococcales</taxon>
        <taxon>Intrasporangiaceae</taxon>
        <taxon>Aquipuribacter</taxon>
    </lineage>
</organism>
<dbReference type="Gene3D" id="3.40.50.720">
    <property type="entry name" value="NAD(P)-binding Rossmann-like Domain"/>
    <property type="match status" value="1"/>
</dbReference>
<reference evidence="3" key="1">
    <citation type="journal article" date="2019" name="Int. J. Syst. Evol. Microbiol.">
        <title>The Global Catalogue of Microorganisms (GCM) 10K type strain sequencing project: providing services to taxonomists for standard genome sequencing and annotation.</title>
        <authorList>
            <consortium name="The Broad Institute Genomics Platform"/>
            <consortium name="The Broad Institute Genome Sequencing Center for Infectious Disease"/>
            <person name="Wu L."/>
            <person name="Ma J."/>
        </authorList>
    </citation>
    <scope>NUCLEOTIDE SEQUENCE [LARGE SCALE GENOMIC DNA]</scope>
    <source>
        <strain evidence="3">NCAIM B.02333</strain>
    </source>
</reference>
<evidence type="ECO:0000313" key="2">
    <source>
        <dbReference type="EMBL" id="MFC3688712.1"/>
    </source>
</evidence>
<name>A0ABV7WH04_9MICO</name>
<proteinExistence type="predicted"/>
<dbReference type="RefSeq" id="WP_340290783.1">
    <property type="nucleotide sequence ID" value="NZ_JBBEOI010000023.1"/>
</dbReference>
<dbReference type="Pfam" id="PF01370">
    <property type="entry name" value="Epimerase"/>
    <property type="match status" value="1"/>
</dbReference>
<comment type="caution">
    <text evidence="2">The sequence shown here is derived from an EMBL/GenBank/DDBJ whole genome shotgun (WGS) entry which is preliminary data.</text>
</comment>
<evidence type="ECO:0000259" key="1">
    <source>
        <dbReference type="Pfam" id="PF01370"/>
    </source>
</evidence>
<dbReference type="EMBL" id="JBHRWW010000006">
    <property type="protein sequence ID" value="MFC3688712.1"/>
    <property type="molecule type" value="Genomic_DNA"/>
</dbReference>
<feature type="domain" description="NAD-dependent epimerase/dehydratase" evidence="1">
    <location>
        <begin position="4"/>
        <end position="74"/>
    </location>
</feature>
<protein>
    <submittedName>
        <fullName evidence="2">NAD-dependent epimerase/dehydratase family protein</fullName>
    </submittedName>
</protein>
<gene>
    <name evidence="2" type="ORF">ACFOLH_10195</name>
</gene>
<dbReference type="Proteomes" id="UP001595685">
    <property type="component" value="Unassembled WGS sequence"/>
</dbReference>
<dbReference type="SUPFAM" id="SSF51735">
    <property type="entry name" value="NAD(P)-binding Rossmann-fold domains"/>
    <property type="match status" value="1"/>
</dbReference>
<evidence type="ECO:0000313" key="3">
    <source>
        <dbReference type="Proteomes" id="UP001595685"/>
    </source>
</evidence>